<dbReference type="InterPro" id="IPR029063">
    <property type="entry name" value="SAM-dependent_MTases_sf"/>
</dbReference>
<evidence type="ECO:0008006" key="2">
    <source>
        <dbReference type="Google" id="ProtNLM"/>
    </source>
</evidence>
<sequence>MKFKIHSTFFAFFILIAPSLDASAIDESVVRAAMDRPDRLADDVARDGRSKPEVVIPLLNLEPGDRVVDIFGSGGYYSELLATVVGDAGEAVLHNNPGFEAWGINGLTDRFDGRDPGNIIRHTRSGINLDLGEGTIDAALIVMAFHDLYVVPTRYDGERYVPVGNPANVVYFLEQVLVALKPGGRFVVVDHDGNNESDNLMVSELHRIKESFAKEEIGSRGFTFLTSSDALKGAGDDLDRIVFDEDIQGKTDRFILVFEKP</sequence>
<dbReference type="AlphaFoldDB" id="A0A381PKK2"/>
<accession>A0A381PKK2</accession>
<dbReference type="SUPFAM" id="SSF53335">
    <property type="entry name" value="S-adenosyl-L-methionine-dependent methyltransferases"/>
    <property type="match status" value="1"/>
</dbReference>
<proteinExistence type="predicted"/>
<protein>
    <recommendedName>
        <fullName evidence="2">Methyltransferase type 11 domain-containing protein</fullName>
    </recommendedName>
</protein>
<gene>
    <name evidence="1" type="ORF">METZ01_LOCUS20344</name>
</gene>
<organism evidence="1">
    <name type="scientific">marine metagenome</name>
    <dbReference type="NCBI Taxonomy" id="408172"/>
    <lineage>
        <taxon>unclassified sequences</taxon>
        <taxon>metagenomes</taxon>
        <taxon>ecological metagenomes</taxon>
    </lineage>
</organism>
<dbReference type="Gene3D" id="3.40.50.150">
    <property type="entry name" value="Vaccinia Virus protein VP39"/>
    <property type="match status" value="1"/>
</dbReference>
<reference evidence="1" key="1">
    <citation type="submission" date="2018-05" db="EMBL/GenBank/DDBJ databases">
        <authorList>
            <person name="Lanie J.A."/>
            <person name="Ng W.-L."/>
            <person name="Kazmierczak K.M."/>
            <person name="Andrzejewski T.M."/>
            <person name="Davidsen T.M."/>
            <person name="Wayne K.J."/>
            <person name="Tettelin H."/>
            <person name="Glass J.I."/>
            <person name="Rusch D."/>
            <person name="Podicherti R."/>
            <person name="Tsui H.-C.T."/>
            <person name="Winkler M.E."/>
        </authorList>
    </citation>
    <scope>NUCLEOTIDE SEQUENCE</scope>
</reference>
<dbReference type="EMBL" id="UINC01001014">
    <property type="protein sequence ID" value="SUZ67490.1"/>
    <property type="molecule type" value="Genomic_DNA"/>
</dbReference>
<name>A0A381PKK2_9ZZZZ</name>
<evidence type="ECO:0000313" key="1">
    <source>
        <dbReference type="EMBL" id="SUZ67490.1"/>
    </source>
</evidence>